<dbReference type="NCBIfam" id="TIGR03296">
    <property type="entry name" value="M6dom_TIGR03296"/>
    <property type="match status" value="1"/>
</dbReference>
<dbReference type="PANTHER" id="PTHR41775">
    <property type="entry name" value="SECRETED PROTEIN-RELATED"/>
    <property type="match status" value="1"/>
</dbReference>
<feature type="signal peptide" evidence="1">
    <location>
        <begin position="1"/>
        <end position="32"/>
    </location>
</feature>
<dbReference type="GO" id="GO:0008237">
    <property type="term" value="F:metallopeptidase activity"/>
    <property type="evidence" value="ECO:0007669"/>
    <property type="project" value="UniProtKB-KW"/>
</dbReference>
<comment type="caution">
    <text evidence="2">The sequence shown here is derived from an EMBL/GenBank/DDBJ whole genome shotgun (WGS) entry which is preliminary data.</text>
</comment>
<dbReference type="RefSeq" id="WP_399654709.1">
    <property type="nucleotide sequence ID" value="NZ_JBITYG010000009.1"/>
</dbReference>
<evidence type="ECO:0000256" key="1">
    <source>
        <dbReference type="SAM" id="SignalP"/>
    </source>
</evidence>
<dbReference type="PANTHER" id="PTHR41775:SF1">
    <property type="entry name" value="PEPTIDASE M6-LIKE DOMAIN-CONTAINING PROTEIN"/>
    <property type="match status" value="1"/>
</dbReference>
<proteinExistence type="predicted"/>
<evidence type="ECO:0000313" key="2">
    <source>
        <dbReference type="EMBL" id="MFI9104441.1"/>
    </source>
</evidence>
<evidence type="ECO:0000313" key="3">
    <source>
        <dbReference type="Proteomes" id="UP001614394"/>
    </source>
</evidence>
<feature type="chain" id="PRO_5046402366" evidence="1">
    <location>
        <begin position="33"/>
        <end position="417"/>
    </location>
</feature>
<organism evidence="2 3">
    <name type="scientific">Streptomyces fildesensis</name>
    <dbReference type="NCBI Taxonomy" id="375757"/>
    <lineage>
        <taxon>Bacteria</taxon>
        <taxon>Bacillati</taxon>
        <taxon>Actinomycetota</taxon>
        <taxon>Actinomycetes</taxon>
        <taxon>Kitasatosporales</taxon>
        <taxon>Streptomycetaceae</taxon>
        <taxon>Streptomyces</taxon>
    </lineage>
</organism>
<dbReference type="Proteomes" id="UP001614394">
    <property type="component" value="Unassembled WGS sequence"/>
</dbReference>
<keyword evidence="2" id="KW-0482">Metalloprotease</keyword>
<dbReference type="InterPro" id="IPR008757">
    <property type="entry name" value="Peptidase_M6-like_domain"/>
</dbReference>
<keyword evidence="1" id="KW-0732">Signal</keyword>
<protein>
    <submittedName>
        <fullName evidence="2">M6 family metalloprotease domain-containing protein</fullName>
    </submittedName>
</protein>
<keyword evidence="3" id="KW-1185">Reference proteome</keyword>
<keyword evidence="2" id="KW-0378">Hydrolase</keyword>
<sequence length="417" mass="44735">MATDGRIPWIPGAGLKAAAIGTVALLAVASTAATGPQAAYSPPTAARPCALRATPGTAMSEGFPDRAARGVGSEFAPSTGRVRALTLFIDFSDAPAPYSASERYAEFFPAVQQWFDRGSYGKLHYESTPVMRYIRMPRPFSSYGIGRGYGWDAHTAMMRDLLSVADRDIDFRGYDLVNILVTPNAGPPADEAVLSVTWTGASAATTDDGARLDRVSLIYGHDQSGSRVLGHENGHAFGLPDLYASDDFQRTDTLAGQWDSMSLDWGLGGDLLAWHKWRLGWLDDTQIACASVRGEWTYALRAVSLAGGRKAVVVPYGRTRAYVIEARQASGNDAEACREGVLVYQVRTDIDSGAGPVTVRDAHPTSSACDFSSGSFNSLNDAPFRVGEVFNDPAAGLTVRVLGRDSAGEWEVRVTRH</sequence>
<accession>A0ABW8CGE4</accession>
<keyword evidence="2" id="KW-0645">Protease</keyword>
<name>A0ABW8CGE4_9ACTN</name>
<reference evidence="2 3" key="1">
    <citation type="submission" date="2024-10" db="EMBL/GenBank/DDBJ databases">
        <title>The Natural Products Discovery Center: Release of the First 8490 Sequenced Strains for Exploring Actinobacteria Biosynthetic Diversity.</title>
        <authorList>
            <person name="Kalkreuter E."/>
            <person name="Kautsar S.A."/>
            <person name="Yang D."/>
            <person name="Bader C.D."/>
            <person name="Teijaro C.N."/>
            <person name="Fluegel L."/>
            <person name="Davis C.M."/>
            <person name="Simpson J.R."/>
            <person name="Lauterbach L."/>
            <person name="Steele A.D."/>
            <person name="Gui C."/>
            <person name="Meng S."/>
            <person name="Li G."/>
            <person name="Viehrig K."/>
            <person name="Ye F."/>
            <person name="Su P."/>
            <person name="Kiefer A.F."/>
            <person name="Nichols A."/>
            <person name="Cepeda A.J."/>
            <person name="Yan W."/>
            <person name="Fan B."/>
            <person name="Jiang Y."/>
            <person name="Adhikari A."/>
            <person name="Zheng C.-J."/>
            <person name="Schuster L."/>
            <person name="Cowan T.M."/>
            <person name="Smanski M.J."/>
            <person name="Chevrette M.G."/>
            <person name="De Carvalho L.P.S."/>
            <person name="Shen B."/>
        </authorList>
    </citation>
    <scope>NUCLEOTIDE SEQUENCE [LARGE SCALE GENOMIC DNA]</scope>
    <source>
        <strain evidence="2 3">NPDC053399</strain>
    </source>
</reference>
<gene>
    <name evidence="2" type="ORF">ACIGXA_28395</name>
</gene>
<dbReference type="EMBL" id="JBITYG010000009">
    <property type="protein sequence ID" value="MFI9104441.1"/>
    <property type="molecule type" value="Genomic_DNA"/>
</dbReference>